<sequence length="277" mass="28506">MAVSMSVNTNIGAMTALQNLNKTAQDLAQNQNRINTGLKISGPQDNASIFAIAQNMRGSVGGLHSVSTALSNAVSAVDVAIAGGRAISDILIEMKEKAVLAADNGMDTVSKTLLDADFQALMQQITTIVTNAEFNGLNIIKANGDDVVSIANEDGTNTITVAAQDLSVGATGLNISGEGLTTTTDAQAAVTAIENAILTVNQRLGVLGTGSKSLEIHNNFVSKLIDSLDAGIGNLVDADMAVESAKLQSLQVKQQLGVQALSIANSAPQSILSLFRS</sequence>
<dbReference type="GO" id="GO:0009288">
    <property type="term" value="C:bacterial-type flagellum"/>
    <property type="evidence" value="ECO:0007669"/>
    <property type="project" value="UniProtKB-SubCell"/>
</dbReference>
<gene>
    <name evidence="6" type="primary">fliC_1</name>
    <name evidence="6" type="ORF">OCH7691_04302</name>
</gene>
<keyword evidence="3" id="KW-0964">Secreted</keyword>
<dbReference type="InterPro" id="IPR046358">
    <property type="entry name" value="Flagellin_C"/>
</dbReference>
<dbReference type="Pfam" id="PF00700">
    <property type="entry name" value="Flagellin_C"/>
    <property type="match status" value="1"/>
</dbReference>
<proteinExistence type="inferred from homology"/>
<evidence type="ECO:0000256" key="3">
    <source>
        <dbReference type="RuleBase" id="RU362073"/>
    </source>
</evidence>
<comment type="similarity">
    <text evidence="1 3">Belongs to the bacterial flagellin family.</text>
</comment>
<dbReference type="InParanoid" id="A0A1Y5TYQ8"/>
<dbReference type="PANTHER" id="PTHR42792">
    <property type="entry name" value="FLAGELLIN"/>
    <property type="match status" value="1"/>
</dbReference>
<dbReference type="SUPFAM" id="SSF64518">
    <property type="entry name" value="Phase 1 flagellin"/>
    <property type="match status" value="1"/>
</dbReference>
<dbReference type="Proteomes" id="UP000193200">
    <property type="component" value="Unassembled WGS sequence"/>
</dbReference>
<dbReference type="GO" id="GO:0005198">
    <property type="term" value="F:structural molecule activity"/>
    <property type="evidence" value="ECO:0007669"/>
    <property type="project" value="UniProtKB-UniRule"/>
</dbReference>
<keyword evidence="6" id="KW-0969">Cilium</keyword>
<dbReference type="InterPro" id="IPR001492">
    <property type="entry name" value="Flagellin"/>
</dbReference>
<organism evidence="6 7">
    <name type="scientific">Oceanibacterium hippocampi</name>
    <dbReference type="NCBI Taxonomy" id="745714"/>
    <lineage>
        <taxon>Bacteria</taxon>
        <taxon>Pseudomonadati</taxon>
        <taxon>Pseudomonadota</taxon>
        <taxon>Alphaproteobacteria</taxon>
        <taxon>Sneathiellales</taxon>
        <taxon>Sneathiellaceae</taxon>
        <taxon>Oceanibacterium</taxon>
    </lineage>
</organism>
<dbReference type="PANTHER" id="PTHR42792:SF2">
    <property type="entry name" value="FLAGELLIN"/>
    <property type="match status" value="1"/>
</dbReference>
<keyword evidence="7" id="KW-1185">Reference proteome</keyword>
<dbReference type="InterPro" id="IPR001029">
    <property type="entry name" value="Flagellin_N"/>
</dbReference>
<evidence type="ECO:0000313" key="7">
    <source>
        <dbReference type="Proteomes" id="UP000193200"/>
    </source>
</evidence>
<dbReference type="RefSeq" id="WP_176245197.1">
    <property type="nucleotide sequence ID" value="NZ_FWFR01000006.1"/>
</dbReference>
<keyword evidence="6" id="KW-0282">Flagellum</keyword>
<evidence type="ECO:0000313" key="6">
    <source>
        <dbReference type="EMBL" id="SLN77140.1"/>
    </source>
</evidence>
<dbReference type="EMBL" id="FWFR01000006">
    <property type="protein sequence ID" value="SLN77140.1"/>
    <property type="molecule type" value="Genomic_DNA"/>
</dbReference>
<protein>
    <recommendedName>
        <fullName evidence="3">Flagellin</fullName>
    </recommendedName>
</protein>
<feature type="domain" description="Flagellin C-terminal" evidence="5">
    <location>
        <begin position="191"/>
        <end position="275"/>
    </location>
</feature>
<feature type="domain" description="Flagellin N-terminal" evidence="4">
    <location>
        <begin position="7"/>
        <end position="142"/>
    </location>
</feature>
<reference evidence="6 7" key="1">
    <citation type="submission" date="2017-03" db="EMBL/GenBank/DDBJ databases">
        <authorList>
            <person name="Afonso C.L."/>
            <person name="Miller P.J."/>
            <person name="Scott M.A."/>
            <person name="Spackman E."/>
            <person name="Goraichik I."/>
            <person name="Dimitrov K.M."/>
            <person name="Suarez D.L."/>
            <person name="Swayne D.E."/>
        </authorList>
    </citation>
    <scope>NUCLEOTIDE SEQUENCE [LARGE SCALE GENOMIC DNA]</scope>
    <source>
        <strain evidence="6 7">CECT 7691</strain>
    </source>
</reference>
<keyword evidence="6" id="KW-0966">Cell projection</keyword>
<evidence type="ECO:0000256" key="1">
    <source>
        <dbReference type="ARBA" id="ARBA00005709"/>
    </source>
</evidence>
<evidence type="ECO:0000256" key="2">
    <source>
        <dbReference type="ARBA" id="ARBA00023143"/>
    </source>
</evidence>
<accession>A0A1Y5TYQ8</accession>
<name>A0A1Y5TYQ8_9PROT</name>
<comment type="subcellular location">
    <subcellularLocation>
        <location evidence="3">Secreted</location>
    </subcellularLocation>
    <subcellularLocation>
        <location evidence="3">Bacterial flagellum</location>
    </subcellularLocation>
</comment>
<evidence type="ECO:0000259" key="4">
    <source>
        <dbReference type="Pfam" id="PF00669"/>
    </source>
</evidence>
<dbReference type="Gene3D" id="1.20.1330.10">
    <property type="entry name" value="f41 fragment of flagellin, N-terminal domain"/>
    <property type="match status" value="1"/>
</dbReference>
<dbReference type="GO" id="GO:0005576">
    <property type="term" value="C:extracellular region"/>
    <property type="evidence" value="ECO:0007669"/>
    <property type="project" value="UniProtKB-SubCell"/>
</dbReference>
<evidence type="ECO:0000259" key="5">
    <source>
        <dbReference type="Pfam" id="PF00700"/>
    </source>
</evidence>
<dbReference type="AlphaFoldDB" id="A0A1Y5TYQ8"/>
<comment type="function">
    <text evidence="3">Flagellin is the subunit protein which polymerizes to form the filaments of bacterial flagella.</text>
</comment>
<dbReference type="Pfam" id="PF00669">
    <property type="entry name" value="Flagellin_N"/>
    <property type="match status" value="1"/>
</dbReference>
<keyword evidence="2 3" id="KW-0975">Bacterial flagellum</keyword>